<dbReference type="WBParaSite" id="EVEC_0000059601-mRNA-1">
    <property type="protein sequence ID" value="EVEC_0000059601-mRNA-1"/>
    <property type="gene ID" value="EVEC_0000059601"/>
</dbReference>
<proteinExistence type="predicted"/>
<protein>
    <submittedName>
        <fullName evidence="3">SCP2 domain-containing protein</fullName>
    </submittedName>
</protein>
<evidence type="ECO:0000313" key="1">
    <source>
        <dbReference type="EMBL" id="VDD85256.1"/>
    </source>
</evidence>
<organism evidence="3">
    <name type="scientific">Enterobius vermicularis</name>
    <name type="common">Human pinworm</name>
    <dbReference type="NCBI Taxonomy" id="51028"/>
    <lineage>
        <taxon>Eukaryota</taxon>
        <taxon>Metazoa</taxon>
        <taxon>Ecdysozoa</taxon>
        <taxon>Nematoda</taxon>
        <taxon>Chromadorea</taxon>
        <taxon>Rhabditida</taxon>
        <taxon>Spirurina</taxon>
        <taxon>Oxyuridomorpha</taxon>
        <taxon>Oxyuroidea</taxon>
        <taxon>Oxyuridae</taxon>
        <taxon>Enterobius</taxon>
    </lineage>
</organism>
<reference evidence="3" key="1">
    <citation type="submission" date="2017-02" db="UniProtKB">
        <authorList>
            <consortium name="WormBaseParasite"/>
        </authorList>
    </citation>
    <scope>IDENTIFICATION</scope>
</reference>
<keyword evidence="2" id="KW-1185">Reference proteome</keyword>
<accession>A0A0N4UTI4</accession>
<reference evidence="1 2" key="2">
    <citation type="submission" date="2018-10" db="EMBL/GenBank/DDBJ databases">
        <authorList>
            <consortium name="Pathogen Informatics"/>
        </authorList>
    </citation>
    <scope>NUCLEOTIDE SEQUENCE [LARGE SCALE GENOMIC DNA]</scope>
</reference>
<dbReference type="AlphaFoldDB" id="A0A0N4UTI4"/>
<dbReference type="EMBL" id="UXUI01000508">
    <property type="protein sequence ID" value="VDD85256.1"/>
    <property type="molecule type" value="Genomic_DNA"/>
</dbReference>
<evidence type="ECO:0000313" key="2">
    <source>
        <dbReference type="Proteomes" id="UP000274131"/>
    </source>
</evidence>
<dbReference type="Proteomes" id="UP000274131">
    <property type="component" value="Unassembled WGS sequence"/>
</dbReference>
<sequence>MMKKLGIQHKDKQEQSITRAGKIKIKGDVMFKMNKPLEKKLDKSLEKKQELEHTTLEKPEAEKFLSKDGIKKFAKDFWKSLEDTGNFQG</sequence>
<gene>
    <name evidence="1" type="ORF">EVEC_LOCUS399</name>
</gene>
<evidence type="ECO:0000313" key="3">
    <source>
        <dbReference type="WBParaSite" id="EVEC_0000059601-mRNA-1"/>
    </source>
</evidence>
<name>A0A0N4UTI4_ENTVE</name>